<dbReference type="Pfam" id="PF01535">
    <property type="entry name" value="PPR"/>
    <property type="match status" value="1"/>
</dbReference>
<proteinExistence type="predicted"/>
<reference evidence="4 5" key="1">
    <citation type="journal article" date="2018" name="G3 (Bethesda)">
        <title>Phylogenetic and Phylogenomic Definition of Rhizopus Species.</title>
        <authorList>
            <person name="Gryganskyi A.P."/>
            <person name="Golan J."/>
            <person name="Dolatabadi S."/>
            <person name="Mondo S."/>
            <person name="Robb S."/>
            <person name="Idnurm A."/>
            <person name="Muszewska A."/>
            <person name="Steczkiewicz K."/>
            <person name="Masonjones S."/>
            <person name="Liao H.L."/>
            <person name="Gajdeczka M.T."/>
            <person name="Anike F."/>
            <person name="Vuek A."/>
            <person name="Anishchenko I.M."/>
            <person name="Voigt K."/>
            <person name="de Hoog G.S."/>
            <person name="Smith M.E."/>
            <person name="Heitman J."/>
            <person name="Vilgalys R."/>
            <person name="Stajich J.E."/>
        </authorList>
    </citation>
    <scope>NUCLEOTIDE SEQUENCE [LARGE SCALE GENOMIC DNA]</scope>
    <source>
        <strain evidence="4 5">LSU 92-RS-03</strain>
    </source>
</reference>
<dbReference type="PANTHER" id="PTHR47939:SF13">
    <property type="entry name" value="OS03G0201400 PROTEIN"/>
    <property type="match status" value="1"/>
</dbReference>
<dbReference type="InterPro" id="IPR057027">
    <property type="entry name" value="TPR_mt"/>
</dbReference>
<dbReference type="PROSITE" id="PS51375">
    <property type="entry name" value="PPR"/>
    <property type="match status" value="3"/>
</dbReference>
<accession>A0A367IQ99</accession>
<feature type="non-terminal residue" evidence="4">
    <location>
        <position position="1"/>
    </location>
</feature>
<name>A0A367IQ99_RHIST</name>
<sequence>LAARFGHSTLQAKLLLCMEKYGIPRTTKTYRYMFSCMRENMELERALDTFSELKKLNIRPSALSYLDIIHLAVLVNQPLVAFDLLCSARHIEDYPGHDEFLYLSVLRSAAYNNEYGVIKTAWKEGVLKKGFKPDEGTCLHILNIAGKQGDPRLSSAVIDYLGKNGFTYRECHFQLLIESFAAKGDMKATFELFHMMRTAGIIPTRKTVTPIIPIFVQDKNAIRNAKDALNKIANTEPEKLDITAFNLVIHVLTSKGEHDDALSVLNQVYELKLKPNSETLDAALDICIHDQNIPLGVTMYKNMISDGIQRTPSIMSKMVALMCTSDDYEDAFKYLEEMKQLDMVPYRGSYYKLVKKLATFNDPRLSVALEDMDAYGYELSTHLRRYIQRAEEELENKSV</sequence>
<dbReference type="OrthoDB" id="185373at2759"/>
<dbReference type="Proteomes" id="UP000253551">
    <property type="component" value="Unassembled WGS sequence"/>
</dbReference>
<dbReference type="AlphaFoldDB" id="A0A367IQ99"/>
<feature type="repeat" description="PPR" evidence="2">
    <location>
        <begin position="169"/>
        <end position="203"/>
    </location>
</feature>
<dbReference type="InterPro" id="IPR002885">
    <property type="entry name" value="PPR_rpt"/>
</dbReference>
<evidence type="ECO:0000259" key="3">
    <source>
        <dbReference type="Pfam" id="PF23276"/>
    </source>
</evidence>
<evidence type="ECO:0000256" key="2">
    <source>
        <dbReference type="PROSITE-ProRule" id="PRU00708"/>
    </source>
</evidence>
<evidence type="ECO:0000256" key="1">
    <source>
        <dbReference type="ARBA" id="ARBA00022737"/>
    </source>
</evidence>
<feature type="repeat" description="PPR" evidence="2">
    <location>
        <begin position="241"/>
        <end position="275"/>
    </location>
</feature>
<protein>
    <recommendedName>
        <fullName evidence="3">Pentatricopeptide repeat-containing protein-mitochondrial domain-containing protein</fullName>
    </recommendedName>
</protein>
<gene>
    <name evidence="4" type="ORF">CU098_005615</name>
</gene>
<feature type="repeat" description="PPR" evidence="2">
    <location>
        <begin position="311"/>
        <end position="345"/>
    </location>
</feature>
<organism evidence="4 5">
    <name type="scientific">Rhizopus stolonifer</name>
    <name type="common">Rhizopus nigricans</name>
    <dbReference type="NCBI Taxonomy" id="4846"/>
    <lineage>
        <taxon>Eukaryota</taxon>
        <taxon>Fungi</taxon>
        <taxon>Fungi incertae sedis</taxon>
        <taxon>Mucoromycota</taxon>
        <taxon>Mucoromycotina</taxon>
        <taxon>Mucoromycetes</taxon>
        <taxon>Mucorales</taxon>
        <taxon>Mucorineae</taxon>
        <taxon>Rhizopodaceae</taxon>
        <taxon>Rhizopus</taxon>
    </lineage>
</organism>
<dbReference type="STRING" id="4846.A0A367IQ99"/>
<feature type="domain" description="Pentatricopeptide repeat-containing protein-mitochondrial" evidence="3">
    <location>
        <begin position="135"/>
        <end position="266"/>
    </location>
</feature>
<dbReference type="InterPro" id="IPR011990">
    <property type="entry name" value="TPR-like_helical_dom_sf"/>
</dbReference>
<dbReference type="PANTHER" id="PTHR47939">
    <property type="entry name" value="MEMBRANE-ASSOCIATED SALT-INDUCIBLE PROTEIN-LIKE"/>
    <property type="match status" value="1"/>
</dbReference>
<dbReference type="NCBIfam" id="TIGR00756">
    <property type="entry name" value="PPR"/>
    <property type="match status" value="2"/>
</dbReference>
<evidence type="ECO:0000313" key="5">
    <source>
        <dbReference type="Proteomes" id="UP000253551"/>
    </source>
</evidence>
<comment type="caution">
    <text evidence="4">The sequence shown here is derived from an EMBL/GenBank/DDBJ whole genome shotgun (WGS) entry which is preliminary data.</text>
</comment>
<dbReference type="EMBL" id="PJQM01006351">
    <property type="protein sequence ID" value="RCH79816.1"/>
    <property type="molecule type" value="Genomic_DNA"/>
</dbReference>
<keyword evidence="5" id="KW-1185">Reference proteome</keyword>
<dbReference type="Gene3D" id="1.25.40.10">
    <property type="entry name" value="Tetratricopeptide repeat domain"/>
    <property type="match status" value="2"/>
</dbReference>
<dbReference type="Pfam" id="PF23276">
    <property type="entry name" value="TPR_24"/>
    <property type="match status" value="1"/>
</dbReference>
<evidence type="ECO:0000313" key="4">
    <source>
        <dbReference type="EMBL" id="RCH79816.1"/>
    </source>
</evidence>
<dbReference type="InterPro" id="IPR050667">
    <property type="entry name" value="PPR-containing_protein"/>
</dbReference>
<keyword evidence="1" id="KW-0677">Repeat</keyword>